<dbReference type="PANTHER" id="PTHR33495">
    <property type="entry name" value="ANTI-SIGMA FACTOR ANTAGONIST TM_1081-RELATED-RELATED"/>
    <property type="match status" value="1"/>
</dbReference>
<sequence>MDTSIKIIELNGHLDINSSDDLRRRTLDLISQGQKNILIDCQNLSFMDSSGLSALVMAMKATREVGGRLSICAINHQAQMLFKLTGMDKVFEIFANQSEAVACMQV</sequence>
<dbReference type="RefSeq" id="WP_377964023.1">
    <property type="nucleotide sequence ID" value="NZ_JBHZOL010000064.1"/>
</dbReference>
<reference evidence="4 5" key="1">
    <citation type="submission" date="2024-10" db="EMBL/GenBank/DDBJ databases">
        <authorList>
            <person name="Ratan Roy A."/>
            <person name="Morales Sandoval P.H."/>
            <person name="De Los Santos Villalobos S."/>
            <person name="Chakraborty S."/>
            <person name="Mukherjee J."/>
        </authorList>
    </citation>
    <scope>NUCLEOTIDE SEQUENCE [LARGE SCALE GENOMIC DNA]</scope>
    <source>
        <strain evidence="4 5">S1</strain>
    </source>
</reference>
<keyword evidence="5" id="KW-1185">Reference proteome</keyword>
<dbReference type="EMBL" id="JBHZOL010000064">
    <property type="protein sequence ID" value="MFE4106350.1"/>
    <property type="molecule type" value="Genomic_DNA"/>
</dbReference>
<dbReference type="Pfam" id="PF01740">
    <property type="entry name" value="STAS"/>
    <property type="match status" value="1"/>
</dbReference>
<gene>
    <name evidence="4" type="ORF">ACFVKH_08690</name>
</gene>
<evidence type="ECO:0000256" key="1">
    <source>
        <dbReference type="ARBA" id="ARBA00009013"/>
    </source>
</evidence>
<comment type="similarity">
    <text evidence="1 2">Belongs to the anti-sigma-factor antagonist family.</text>
</comment>
<name>A0ABW6IFA2_9CYAN</name>
<evidence type="ECO:0000256" key="2">
    <source>
        <dbReference type="RuleBase" id="RU003749"/>
    </source>
</evidence>
<feature type="domain" description="STAS" evidence="3">
    <location>
        <begin position="1"/>
        <end position="104"/>
    </location>
</feature>
<dbReference type="InterPro" id="IPR036513">
    <property type="entry name" value="STAS_dom_sf"/>
</dbReference>
<dbReference type="NCBIfam" id="TIGR00377">
    <property type="entry name" value="ant_ant_sig"/>
    <property type="match status" value="1"/>
</dbReference>
<accession>A0ABW6IFA2</accession>
<dbReference type="InterPro" id="IPR003658">
    <property type="entry name" value="Anti-sigma_ant"/>
</dbReference>
<dbReference type="InterPro" id="IPR002645">
    <property type="entry name" value="STAS_dom"/>
</dbReference>
<dbReference type="PROSITE" id="PS50801">
    <property type="entry name" value="STAS"/>
    <property type="match status" value="1"/>
</dbReference>
<organism evidence="4 5">
    <name type="scientific">Almyronema epifaneia S1</name>
    <dbReference type="NCBI Taxonomy" id="2991925"/>
    <lineage>
        <taxon>Bacteria</taxon>
        <taxon>Bacillati</taxon>
        <taxon>Cyanobacteriota</taxon>
        <taxon>Cyanophyceae</taxon>
        <taxon>Nodosilineales</taxon>
        <taxon>Nodosilineaceae</taxon>
        <taxon>Almyronema</taxon>
        <taxon>Almyronema epifaneia</taxon>
    </lineage>
</organism>
<comment type="caution">
    <text evidence="4">The sequence shown here is derived from an EMBL/GenBank/DDBJ whole genome shotgun (WGS) entry which is preliminary data.</text>
</comment>
<dbReference type="Proteomes" id="UP001600165">
    <property type="component" value="Unassembled WGS sequence"/>
</dbReference>
<evidence type="ECO:0000313" key="4">
    <source>
        <dbReference type="EMBL" id="MFE4106350.1"/>
    </source>
</evidence>
<dbReference type="SUPFAM" id="SSF52091">
    <property type="entry name" value="SpoIIaa-like"/>
    <property type="match status" value="1"/>
</dbReference>
<evidence type="ECO:0000313" key="5">
    <source>
        <dbReference type="Proteomes" id="UP001600165"/>
    </source>
</evidence>
<dbReference type="Gene3D" id="3.30.750.24">
    <property type="entry name" value="STAS domain"/>
    <property type="match status" value="1"/>
</dbReference>
<dbReference type="PANTHER" id="PTHR33495:SF2">
    <property type="entry name" value="ANTI-SIGMA FACTOR ANTAGONIST TM_1081-RELATED"/>
    <property type="match status" value="1"/>
</dbReference>
<proteinExistence type="inferred from homology"/>
<evidence type="ECO:0000259" key="3">
    <source>
        <dbReference type="PROSITE" id="PS50801"/>
    </source>
</evidence>
<protein>
    <recommendedName>
        <fullName evidence="2">Anti-sigma factor antagonist</fullName>
    </recommendedName>
</protein>
<dbReference type="CDD" id="cd07043">
    <property type="entry name" value="STAS_anti-anti-sigma_factors"/>
    <property type="match status" value="1"/>
</dbReference>